<dbReference type="Proteomes" id="UP000218231">
    <property type="component" value="Unassembled WGS sequence"/>
</dbReference>
<dbReference type="SUPFAM" id="SSF53649">
    <property type="entry name" value="Alkaline phosphatase-like"/>
    <property type="match status" value="1"/>
</dbReference>
<gene>
    <name evidence="2" type="ORF">WR25_08405</name>
</gene>
<dbReference type="STRING" id="2018661.A0A2A2KTW4"/>
<name>A0A2A2KTW4_9BILA</name>
<evidence type="ECO:0000256" key="1">
    <source>
        <dbReference type="SAM" id="MobiDB-lite"/>
    </source>
</evidence>
<dbReference type="Gene3D" id="3.40.720.10">
    <property type="entry name" value="Alkaline Phosphatase, subunit A"/>
    <property type="match status" value="1"/>
</dbReference>
<dbReference type="InterPro" id="IPR017850">
    <property type="entry name" value="Alkaline_phosphatase_core_sf"/>
</dbReference>
<protein>
    <submittedName>
        <fullName evidence="2">Uncharacterized protein</fullName>
    </submittedName>
</protein>
<dbReference type="PANTHER" id="PTHR10974">
    <property type="entry name" value="FI08016P-RELATED"/>
    <property type="match status" value="1"/>
</dbReference>
<dbReference type="FunFam" id="3.40.720.10:FF:000017">
    <property type="entry name" value="Predicted protein"/>
    <property type="match status" value="1"/>
</dbReference>
<dbReference type="OrthoDB" id="413313at2759"/>
<organism evidence="2 3">
    <name type="scientific">Diploscapter pachys</name>
    <dbReference type="NCBI Taxonomy" id="2018661"/>
    <lineage>
        <taxon>Eukaryota</taxon>
        <taxon>Metazoa</taxon>
        <taxon>Ecdysozoa</taxon>
        <taxon>Nematoda</taxon>
        <taxon>Chromadorea</taxon>
        <taxon>Rhabditida</taxon>
        <taxon>Rhabditina</taxon>
        <taxon>Rhabditomorpha</taxon>
        <taxon>Rhabditoidea</taxon>
        <taxon>Rhabditidae</taxon>
        <taxon>Diploscapter</taxon>
    </lineage>
</organism>
<dbReference type="EMBL" id="LIAE01007728">
    <property type="protein sequence ID" value="PAV77319.1"/>
    <property type="molecule type" value="Genomic_DNA"/>
</dbReference>
<reference evidence="2 3" key="1">
    <citation type="journal article" date="2017" name="Curr. Biol.">
        <title>Genome architecture and evolution of a unichromosomal asexual nematode.</title>
        <authorList>
            <person name="Fradin H."/>
            <person name="Zegar C."/>
            <person name="Gutwein M."/>
            <person name="Lucas J."/>
            <person name="Kovtun M."/>
            <person name="Corcoran D."/>
            <person name="Baugh L.R."/>
            <person name="Kiontke K."/>
            <person name="Gunsalus K."/>
            <person name="Fitch D.H."/>
            <person name="Piano F."/>
        </authorList>
    </citation>
    <scope>NUCLEOTIDE SEQUENCE [LARGE SCALE GENOMIC DNA]</scope>
    <source>
        <strain evidence="2">PF1309</strain>
    </source>
</reference>
<dbReference type="Pfam" id="PF02995">
    <property type="entry name" value="DUF229"/>
    <property type="match status" value="1"/>
</dbReference>
<proteinExistence type="predicted"/>
<dbReference type="GO" id="GO:0005615">
    <property type="term" value="C:extracellular space"/>
    <property type="evidence" value="ECO:0007669"/>
    <property type="project" value="TreeGrafter"/>
</dbReference>
<sequence>MNQNKHRNDAEPTKPAFFSKTVVDDDKPPPYVHLAYNVDPDLEHDENELNDVHHNQPVYLNYNDTEESLISHHPFDNTCKFPIIATYPEDLSSYRVGERLRRLKCENKEFPMASQDSEGYLYVHNHWEHFKNITTDVKCKILIIEGGLRNPITNKGKDVFTPVKVYDAIVNKRLWINADSYLVRCEREGELVWEKPFAGMRDVNKLKNTMTVEKDVNSLNPYGLKLRKAPEIVPDRYSVDVIGFDSTARTMFFRHMPRTVDTMNKLGYHFLYGYNKVGDNSEINLGPIFAGDIPEHKLQPKFDISGDLNMDWIFPQHSKLNPDNIQFLWKLMKEKYGCRTMLNEDISRKFYGLFTYPAYEYLPGFTELPTDHYYRAYYLAVYNKWKYGPCKNSEQVQREFLDLWYRFGQKYKNICHFGFTFFTTLTHESGLLLETLDEYLASRLAQLNMTGALDNSLSMIMSDHGNRLGPQQYTFSGRVEERMPLMAIRLPNDFARKYPTEYAHFLKNKFKLTSNFDIHQTLKDIVTMRMGQKNVVREGRGLSLFTDIPKDRTCRDVHVVYNFCTCMIDRSNDTNVSPQDKRKYVVGDTRPERVRQKSQEAINNWLQETELNKCVNSTSLEIKDKINTLSVNPYVRHGFRKQTNLTNNENLKIWRHKLDYFYYEMEVSATTVSGDAISMLFRIEQEVKRKLFNVVFEPFVQIAPQQCYRPSLIETCSCLLKGFKQTTVPNIK</sequence>
<dbReference type="InterPro" id="IPR004245">
    <property type="entry name" value="DUF229"/>
</dbReference>
<dbReference type="CDD" id="cd16021">
    <property type="entry name" value="ALP_like"/>
    <property type="match status" value="1"/>
</dbReference>
<dbReference type="PANTHER" id="PTHR10974:SF6">
    <property type="entry name" value="PROTEIN CBG19234"/>
    <property type="match status" value="1"/>
</dbReference>
<dbReference type="AlphaFoldDB" id="A0A2A2KTW4"/>
<accession>A0A2A2KTW4</accession>
<feature type="compositionally biased region" description="Basic and acidic residues" evidence="1">
    <location>
        <begin position="1"/>
        <end position="12"/>
    </location>
</feature>
<evidence type="ECO:0000313" key="3">
    <source>
        <dbReference type="Proteomes" id="UP000218231"/>
    </source>
</evidence>
<evidence type="ECO:0000313" key="2">
    <source>
        <dbReference type="EMBL" id="PAV77319.1"/>
    </source>
</evidence>
<feature type="region of interest" description="Disordered" evidence="1">
    <location>
        <begin position="1"/>
        <end position="24"/>
    </location>
</feature>
<comment type="caution">
    <text evidence="2">The sequence shown here is derived from an EMBL/GenBank/DDBJ whole genome shotgun (WGS) entry which is preliminary data.</text>
</comment>
<keyword evidence="3" id="KW-1185">Reference proteome</keyword>